<comment type="caution">
    <text evidence="1">The sequence shown here is derived from an EMBL/GenBank/DDBJ whole genome shotgun (WGS) entry which is preliminary data.</text>
</comment>
<accession>A0A164YM60</accession>
<evidence type="ECO:0000313" key="1">
    <source>
        <dbReference type="EMBL" id="KZS15397.1"/>
    </source>
</evidence>
<dbReference type="AlphaFoldDB" id="A0A164YM60"/>
<protein>
    <submittedName>
        <fullName evidence="1">Uncharacterized protein</fullName>
    </submittedName>
</protein>
<gene>
    <name evidence="1" type="ORF">APZ42_019101</name>
</gene>
<evidence type="ECO:0000313" key="2">
    <source>
        <dbReference type="Proteomes" id="UP000076858"/>
    </source>
</evidence>
<proteinExistence type="predicted"/>
<name>A0A164YM60_9CRUS</name>
<dbReference type="EMBL" id="LRGB01000872">
    <property type="protein sequence ID" value="KZS15397.1"/>
    <property type="molecule type" value="Genomic_DNA"/>
</dbReference>
<organism evidence="1 2">
    <name type="scientific">Daphnia magna</name>
    <dbReference type="NCBI Taxonomy" id="35525"/>
    <lineage>
        <taxon>Eukaryota</taxon>
        <taxon>Metazoa</taxon>
        <taxon>Ecdysozoa</taxon>
        <taxon>Arthropoda</taxon>
        <taxon>Crustacea</taxon>
        <taxon>Branchiopoda</taxon>
        <taxon>Diplostraca</taxon>
        <taxon>Cladocera</taxon>
        <taxon>Anomopoda</taxon>
        <taxon>Daphniidae</taxon>
        <taxon>Daphnia</taxon>
    </lineage>
</organism>
<keyword evidence="2" id="KW-1185">Reference proteome</keyword>
<reference evidence="1 2" key="1">
    <citation type="submission" date="2016-03" db="EMBL/GenBank/DDBJ databases">
        <title>EvidentialGene: Evidence-directed Construction of Genes on Genomes.</title>
        <authorList>
            <person name="Gilbert D.G."/>
            <person name="Choi J.-H."/>
            <person name="Mockaitis K."/>
            <person name="Colbourne J."/>
            <person name="Pfrender M."/>
        </authorList>
    </citation>
    <scope>NUCLEOTIDE SEQUENCE [LARGE SCALE GENOMIC DNA]</scope>
    <source>
        <strain evidence="1 2">Xinb3</strain>
        <tissue evidence="1">Complete organism</tissue>
    </source>
</reference>
<dbReference type="Proteomes" id="UP000076858">
    <property type="component" value="Unassembled WGS sequence"/>
</dbReference>
<sequence>MADCKSRGRPKSYSHVIISRSSSIKQNIFQGQEIQADRLASFLNVCISIPKLGTNVFPVINNFCKHRLLSNLVNKYEFACCLPIV</sequence>